<feature type="transmembrane region" description="Helical" evidence="5">
    <location>
        <begin position="317"/>
        <end position="337"/>
    </location>
</feature>
<feature type="transmembrane region" description="Helical" evidence="5">
    <location>
        <begin position="162"/>
        <end position="181"/>
    </location>
</feature>
<evidence type="ECO:0000256" key="5">
    <source>
        <dbReference type="SAM" id="Phobius"/>
    </source>
</evidence>
<keyword evidence="3 5" id="KW-1133">Transmembrane helix</keyword>
<evidence type="ECO:0000313" key="7">
    <source>
        <dbReference type="EMBL" id="TLP99134.1"/>
    </source>
</evidence>
<sequence length="433" mass="44610">MPGTASLIYGESAPSARCIRVLVSRSSGRSRPSTTRWLWLLVAVAVLSQAAIHLIRPTTTYKLIDLGADGMTVGLVTALYSLLPVLFALATASRAQRASSLRPLLLLGTALMSLGAAGTAAAPHVAGIAAASALLGVGQIVVVIAGQAAIARFAGNDQLDFAFGWFTAGFAAGQMVGPLVAGAILDPAAGAAGATLAIDRTLWWGTSLTGIIAVLLLISGRTFHSHRRADDSVLPSSQVPHQGGISHAVQIIRTPRVKSHFFASIALIGMMDLLAAFLPLVGDEAGISPLWVGVLLAARAAASMLSRVLLPLLRRWFSRHVLVVTALWGAGSMLGASTSVTQYFPWALLTIALGGFFLGLGQPLTMSAIAEAVPLHCRSSALALSLVGNRVGQVLVPMAAGGLTGVVGASGGVWLGCLLLLGSGVEKTVFWKK</sequence>
<dbReference type="InterPro" id="IPR011701">
    <property type="entry name" value="MFS"/>
</dbReference>
<feature type="transmembrane region" description="Helical" evidence="5">
    <location>
        <begin position="201"/>
        <end position="218"/>
    </location>
</feature>
<dbReference type="PROSITE" id="PS50850">
    <property type="entry name" value="MFS"/>
    <property type="match status" value="1"/>
</dbReference>
<accession>A0A5R9BF77</accession>
<dbReference type="GO" id="GO:0022857">
    <property type="term" value="F:transmembrane transporter activity"/>
    <property type="evidence" value="ECO:0007669"/>
    <property type="project" value="InterPro"/>
</dbReference>
<protein>
    <submittedName>
        <fullName evidence="7">MFS transporter</fullName>
    </submittedName>
</protein>
<dbReference type="OrthoDB" id="4612864at2"/>
<name>A0A5R9BF77_9MICC</name>
<dbReference type="InterPro" id="IPR020846">
    <property type="entry name" value="MFS_dom"/>
</dbReference>
<feature type="transmembrane region" description="Helical" evidence="5">
    <location>
        <begin position="343"/>
        <end position="360"/>
    </location>
</feature>
<dbReference type="Proteomes" id="UP000310458">
    <property type="component" value="Unassembled WGS sequence"/>
</dbReference>
<evidence type="ECO:0000313" key="8">
    <source>
        <dbReference type="Proteomes" id="UP000310458"/>
    </source>
</evidence>
<evidence type="ECO:0000256" key="1">
    <source>
        <dbReference type="ARBA" id="ARBA00004651"/>
    </source>
</evidence>
<feature type="transmembrane region" description="Helical" evidence="5">
    <location>
        <begin position="261"/>
        <end position="282"/>
    </location>
</feature>
<comment type="caution">
    <text evidence="7">The sequence shown here is derived from an EMBL/GenBank/DDBJ whole genome shotgun (WGS) entry which is preliminary data.</text>
</comment>
<feature type="transmembrane region" description="Helical" evidence="5">
    <location>
        <begin position="37"/>
        <end position="55"/>
    </location>
</feature>
<feature type="transmembrane region" description="Helical" evidence="5">
    <location>
        <begin position="75"/>
        <end position="92"/>
    </location>
</feature>
<dbReference type="SUPFAM" id="SSF103473">
    <property type="entry name" value="MFS general substrate transporter"/>
    <property type="match status" value="1"/>
</dbReference>
<dbReference type="PANTHER" id="PTHR23526:SF4">
    <property type="entry name" value="INTEGRAL MEMBRANE TRANSPORT PROTEIN"/>
    <property type="match status" value="1"/>
</dbReference>
<evidence type="ECO:0000256" key="4">
    <source>
        <dbReference type="ARBA" id="ARBA00023136"/>
    </source>
</evidence>
<dbReference type="PANTHER" id="PTHR23526">
    <property type="entry name" value="INTEGRAL MEMBRANE TRANSPORT PROTEIN-RELATED"/>
    <property type="match status" value="1"/>
</dbReference>
<feature type="transmembrane region" description="Helical" evidence="5">
    <location>
        <begin position="128"/>
        <end position="150"/>
    </location>
</feature>
<feature type="domain" description="Major facilitator superfamily (MFS) profile" evidence="6">
    <location>
        <begin position="37"/>
        <end position="433"/>
    </location>
</feature>
<feature type="transmembrane region" description="Helical" evidence="5">
    <location>
        <begin position="288"/>
        <end position="310"/>
    </location>
</feature>
<proteinExistence type="predicted"/>
<keyword evidence="2 5" id="KW-0812">Transmembrane</keyword>
<dbReference type="AlphaFoldDB" id="A0A5R9BF77"/>
<evidence type="ECO:0000256" key="2">
    <source>
        <dbReference type="ARBA" id="ARBA00022692"/>
    </source>
</evidence>
<dbReference type="GO" id="GO:0005886">
    <property type="term" value="C:plasma membrane"/>
    <property type="evidence" value="ECO:0007669"/>
    <property type="project" value="UniProtKB-SubCell"/>
</dbReference>
<dbReference type="InterPro" id="IPR052528">
    <property type="entry name" value="Sugar_transport-like"/>
</dbReference>
<dbReference type="Gene3D" id="1.20.1250.20">
    <property type="entry name" value="MFS general substrate transporter like domains"/>
    <property type="match status" value="1"/>
</dbReference>
<reference evidence="7 8" key="1">
    <citation type="submission" date="2019-05" db="EMBL/GenBank/DDBJ databases">
        <title>Nesterenkonia sp. GY074 isolated from the Southern Atlantic Ocean.</title>
        <authorList>
            <person name="Zhang G."/>
        </authorList>
    </citation>
    <scope>NUCLEOTIDE SEQUENCE [LARGE SCALE GENOMIC DNA]</scope>
    <source>
        <strain evidence="7 8">GY074</strain>
    </source>
</reference>
<feature type="transmembrane region" description="Helical" evidence="5">
    <location>
        <begin position="406"/>
        <end position="425"/>
    </location>
</feature>
<dbReference type="InterPro" id="IPR036259">
    <property type="entry name" value="MFS_trans_sf"/>
</dbReference>
<keyword evidence="4 5" id="KW-0472">Membrane</keyword>
<evidence type="ECO:0000256" key="3">
    <source>
        <dbReference type="ARBA" id="ARBA00022989"/>
    </source>
</evidence>
<gene>
    <name evidence="7" type="ORF">FEF26_03560</name>
</gene>
<organism evidence="7 8">
    <name type="scientific">Nesterenkonia salmonea</name>
    <dbReference type="NCBI Taxonomy" id="1804987"/>
    <lineage>
        <taxon>Bacteria</taxon>
        <taxon>Bacillati</taxon>
        <taxon>Actinomycetota</taxon>
        <taxon>Actinomycetes</taxon>
        <taxon>Micrococcales</taxon>
        <taxon>Micrococcaceae</taxon>
        <taxon>Nesterenkonia</taxon>
    </lineage>
</organism>
<dbReference type="EMBL" id="VAVZ01000006">
    <property type="protein sequence ID" value="TLP99134.1"/>
    <property type="molecule type" value="Genomic_DNA"/>
</dbReference>
<dbReference type="Pfam" id="PF07690">
    <property type="entry name" value="MFS_1"/>
    <property type="match status" value="1"/>
</dbReference>
<keyword evidence="8" id="KW-1185">Reference proteome</keyword>
<evidence type="ECO:0000259" key="6">
    <source>
        <dbReference type="PROSITE" id="PS50850"/>
    </source>
</evidence>
<comment type="subcellular location">
    <subcellularLocation>
        <location evidence="1">Cell membrane</location>
        <topology evidence="1">Multi-pass membrane protein</topology>
    </subcellularLocation>
</comment>
<feature type="transmembrane region" description="Helical" evidence="5">
    <location>
        <begin position="104"/>
        <end position="122"/>
    </location>
</feature>